<sequence length="110" mass="13224">MWYLNPIDCLRHIFANPAFAMLMRWWFCERTKDDKKLSHPTDDTQFDELYPEFAKDPKNVRFAFSTDGMNLFRERNSIQHMAGDIDHIQSIYMALSKEKVHNIIWVDIRV</sequence>
<dbReference type="EMBL" id="CP144745">
    <property type="protein sequence ID" value="WVZ53225.1"/>
    <property type="molecule type" value="Genomic_DNA"/>
</dbReference>
<name>A0AAQ3PMH4_PASNO</name>
<reference evidence="1 2" key="1">
    <citation type="submission" date="2024-02" db="EMBL/GenBank/DDBJ databases">
        <title>High-quality chromosome-scale genome assembly of Pensacola bahiagrass (Paspalum notatum Flugge var. saurae).</title>
        <authorList>
            <person name="Vega J.M."/>
            <person name="Podio M."/>
            <person name="Orjuela J."/>
            <person name="Siena L.A."/>
            <person name="Pessino S.C."/>
            <person name="Combes M.C."/>
            <person name="Mariac C."/>
            <person name="Albertini E."/>
            <person name="Pupilli F."/>
            <person name="Ortiz J.P.A."/>
            <person name="Leblanc O."/>
        </authorList>
    </citation>
    <scope>NUCLEOTIDE SEQUENCE [LARGE SCALE GENOMIC DNA]</scope>
    <source>
        <strain evidence="1">R1</strain>
        <tissue evidence="1">Leaf</tissue>
    </source>
</reference>
<keyword evidence="2" id="KW-1185">Reference proteome</keyword>
<evidence type="ECO:0000313" key="2">
    <source>
        <dbReference type="Proteomes" id="UP001341281"/>
    </source>
</evidence>
<accession>A0AAQ3PMH4</accession>
<gene>
    <name evidence="1" type="ORF">U9M48_004197</name>
</gene>
<dbReference type="Pfam" id="PF02992">
    <property type="entry name" value="Transposase_21"/>
    <property type="match status" value="1"/>
</dbReference>
<proteinExistence type="predicted"/>
<evidence type="ECO:0000313" key="1">
    <source>
        <dbReference type="EMBL" id="WVZ53225.1"/>
    </source>
</evidence>
<dbReference type="AlphaFoldDB" id="A0AAQ3PMH4"/>
<dbReference type="InterPro" id="IPR004242">
    <property type="entry name" value="Transposase_21"/>
</dbReference>
<dbReference type="Proteomes" id="UP001341281">
    <property type="component" value="Chromosome 01"/>
</dbReference>
<protein>
    <submittedName>
        <fullName evidence="1">Uncharacterized protein</fullName>
    </submittedName>
</protein>
<organism evidence="1 2">
    <name type="scientific">Paspalum notatum var. saurae</name>
    <dbReference type="NCBI Taxonomy" id="547442"/>
    <lineage>
        <taxon>Eukaryota</taxon>
        <taxon>Viridiplantae</taxon>
        <taxon>Streptophyta</taxon>
        <taxon>Embryophyta</taxon>
        <taxon>Tracheophyta</taxon>
        <taxon>Spermatophyta</taxon>
        <taxon>Magnoliopsida</taxon>
        <taxon>Liliopsida</taxon>
        <taxon>Poales</taxon>
        <taxon>Poaceae</taxon>
        <taxon>PACMAD clade</taxon>
        <taxon>Panicoideae</taxon>
        <taxon>Andropogonodae</taxon>
        <taxon>Paspaleae</taxon>
        <taxon>Paspalinae</taxon>
        <taxon>Paspalum</taxon>
    </lineage>
</organism>